<evidence type="ECO:0000313" key="16">
    <source>
        <dbReference type="EMBL" id="HIQ81215.1"/>
    </source>
</evidence>
<dbReference type="GO" id="GO:0003678">
    <property type="term" value="F:DNA helicase activity"/>
    <property type="evidence" value="ECO:0007669"/>
    <property type="project" value="TreeGrafter"/>
</dbReference>
<evidence type="ECO:0000313" key="17">
    <source>
        <dbReference type="Proteomes" id="UP000886787"/>
    </source>
</evidence>
<dbReference type="EC" id="3.6.4.-" evidence="13"/>
<dbReference type="HAMAP" id="MF_00969">
    <property type="entry name" value="TRCF"/>
    <property type="match status" value="1"/>
</dbReference>
<keyword evidence="3 13" id="KW-0547">Nucleotide-binding</keyword>
<evidence type="ECO:0000256" key="5">
    <source>
        <dbReference type="ARBA" id="ARBA00022801"/>
    </source>
</evidence>
<dbReference type="Pfam" id="PF00271">
    <property type="entry name" value="Helicase_C"/>
    <property type="match status" value="1"/>
</dbReference>
<keyword evidence="6" id="KW-0347">Helicase</keyword>
<evidence type="ECO:0000256" key="11">
    <source>
        <dbReference type="ARBA" id="ARBA00061399"/>
    </source>
</evidence>
<comment type="function">
    <text evidence="13">Couples transcription and DNA repair by recognizing RNA polymerase (RNAP) stalled at DNA lesions. Mediates ATP-dependent release of RNAP and its truncated transcript from the DNA, and recruitment of nucleotide excision repair machinery to the damaged site.</text>
</comment>
<dbReference type="Pfam" id="PF17757">
    <property type="entry name" value="UvrB_inter"/>
    <property type="match status" value="1"/>
</dbReference>
<keyword evidence="5 13" id="KW-0378">Hydrolase</keyword>
<dbReference type="InterPro" id="IPR014001">
    <property type="entry name" value="Helicase_ATP-bd"/>
</dbReference>
<dbReference type="GO" id="GO:0005737">
    <property type="term" value="C:cytoplasm"/>
    <property type="evidence" value="ECO:0007669"/>
    <property type="project" value="UniProtKB-SubCell"/>
</dbReference>
<dbReference type="SUPFAM" id="SSF143517">
    <property type="entry name" value="TRCF domain-like"/>
    <property type="match status" value="1"/>
</dbReference>
<dbReference type="EMBL" id="DVFW01000042">
    <property type="protein sequence ID" value="HIQ81215.1"/>
    <property type="molecule type" value="Genomic_DNA"/>
</dbReference>
<dbReference type="Pfam" id="PF03461">
    <property type="entry name" value="TRCF"/>
    <property type="match status" value="1"/>
</dbReference>
<dbReference type="FunFam" id="3.40.50.300:FF:000546">
    <property type="entry name" value="Transcription-repair-coupling factor"/>
    <property type="match status" value="1"/>
</dbReference>
<dbReference type="AlphaFoldDB" id="A0A9D1CW77"/>
<keyword evidence="7 13" id="KW-0067">ATP-binding</keyword>
<dbReference type="Gene3D" id="2.40.10.170">
    <property type="match status" value="1"/>
</dbReference>
<keyword evidence="4 13" id="KW-0227">DNA damage</keyword>
<protein>
    <recommendedName>
        <fullName evidence="12 13">Transcription-repair-coupling factor</fullName>
        <shortName evidence="13">TRCF</shortName>
        <ecNumber evidence="13">3.6.4.-</ecNumber>
    </recommendedName>
</protein>
<evidence type="ECO:0000256" key="2">
    <source>
        <dbReference type="ARBA" id="ARBA00022490"/>
    </source>
</evidence>
<keyword evidence="2 13" id="KW-0963">Cytoplasm</keyword>
<name>A0A9D1CW77_9FIRM</name>
<accession>A0A9D1CW77</accession>
<evidence type="ECO:0000256" key="1">
    <source>
        <dbReference type="ARBA" id="ARBA00004496"/>
    </source>
</evidence>
<keyword evidence="8 13" id="KW-0238">DNA-binding</keyword>
<dbReference type="InterPro" id="IPR036101">
    <property type="entry name" value="CarD-like/TRCF_RID_sf"/>
</dbReference>
<dbReference type="InterPro" id="IPR041471">
    <property type="entry name" value="UvrB_inter"/>
</dbReference>
<evidence type="ECO:0000256" key="13">
    <source>
        <dbReference type="HAMAP-Rule" id="MF_00969"/>
    </source>
</evidence>
<dbReference type="SMART" id="SM00487">
    <property type="entry name" value="DEXDc"/>
    <property type="match status" value="1"/>
</dbReference>
<evidence type="ECO:0000256" key="3">
    <source>
        <dbReference type="ARBA" id="ARBA00022741"/>
    </source>
</evidence>
<comment type="subcellular location">
    <subcellularLocation>
        <location evidence="1 13">Cytoplasm</location>
    </subcellularLocation>
</comment>
<dbReference type="InterPro" id="IPR003711">
    <property type="entry name" value="CarD-like/TRCF_RID"/>
</dbReference>
<comment type="caution">
    <text evidence="16">The sequence shown here is derived from an EMBL/GenBank/DDBJ whole genome shotgun (WGS) entry which is preliminary data.</text>
</comment>
<dbReference type="InterPro" id="IPR005118">
    <property type="entry name" value="TRCF_C"/>
</dbReference>
<sequence length="1150" mass="129335">MKFLTSILQQLPEYRRLRDCAALPCSTLAATGLAAIHKAHIIHSLCSETGNRALVAVSNEAEAQTLANDLSSMGSRALVYPLRDFTFRDVQGQSHEYEHKRLSVLSKMLRGEFSVVIACIDAASQYTIPPEFLKKATLNFRSGGNLSMEAAVQALIRIGYERCEQVEGAGQFAVRGGILDFYMPDAPAPVRAEFWGDQVDTLNYFDPETQRRTEYIEELTLTPSTEVLIQDKNALALQIERHAALLRGKAAPLARQVLQNEADALKNGLTIASKDKFISLVYEKPATLFDYMGGEDFLFISEPVKTNDRMRAYTRLFEEELKDCFSTGALCKGYDTYFLDQTDLLDIFRRARLIYLDNFTHGSYDLPLHELVSFTAKQLSTWSGSIQVLCEDLQAAFHKNSSVVVLAGTARSAQSVVQALSEKGFPVQLTEQLSQPVQGKIYVMEGCLSSGFEYPALHFILITHGQVVHASRKKKAKNKNARQIYSLAELNVGDYVVHSTHGIGIFSGIHKIETQGIVKDYIKVEYAKKDALYVPVTQLDLISKYIGPRENSAVRLSRLGSTDWQKAKARVRSAVKDMAKELIALYAQRMQAQGHAFPPDSDWQRDFEARFEYEETEDQIRCIDEIKNDMEHTAPMDRLLCGDVGFGKTEVALRAAFKCVTDSKQCALLCPTTILAWQHYQTVLRRFEGYPVRIELLSRFRSSKQQADIIRRLRRGDIDMVVGTHRLVQKDVQFHDLGLCIIDEEQRFGVAQKERFKALCKNVDVLTLSATPIPRTLNMAMSGIRDMSILEEAPQDRYPVQTYVLEHDDAVICEAIRRELRRGGQVFYLHNKVESIEQKAQKLRTMMPEAKIAVGHGKMTEQELSSVWRKMLEQEVNVLVCTTIIETGIDLPNANTLIIENADCMGLSQLHQLRGRVGRSSRRAYAYFTFVQNKVLSEISQKRLTAIREFTQFGSGFKIAMRDLELRGAGNILGAQQHGHMEDVGYDMYLKLLSEAVNEEKGQSNSSAELECLIDVQIQAHIPEDYIQSLSQRLDIYRHISDIRNKEDARDVTDELIDRFGEPPQAVLGLIDIALVRSAAAAMGIYEIKQQGYTFLLYVKQIKSPAVADIIARLKGKALLNAGSKPYIAVKMGKNLSVQAALHTIFALRG</sequence>
<dbReference type="InterPro" id="IPR004576">
    <property type="entry name" value="Mfd"/>
</dbReference>
<evidence type="ECO:0000256" key="9">
    <source>
        <dbReference type="ARBA" id="ARBA00023204"/>
    </source>
</evidence>
<dbReference type="SUPFAM" id="SSF52540">
    <property type="entry name" value="P-loop containing nucleoside triphosphate hydrolases"/>
    <property type="match status" value="4"/>
</dbReference>
<dbReference type="InterPro" id="IPR011545">
    <property type="entry name" value="DEAD/DEAH_box_helicase_dom"/>
</dbReference>
<dbReference type="GO" id="GO:0003684">
    <property type="term" value="F:damaged DNA binding"/>
    <property type="evidence" value="ECO:0007669"/>
    <property type="project" value="InterPro"/>
</dbReference>
<dbReference type="SMART" id="SM00490">
    <property type="entry name" value="HELICc"/>
    <property type="match status" value="1"/>
</dbReference>
<evidence type="ECO:0000259" key="15">
    <source>
        <dbReference type="PROSITE" id="PS51194"/>
    </source>
</evidence>
<dbReference type="Gene3D" id="3.40.50.11180">
    <property type="match status" value="1"/>
</dbReference>
<dbReference type="GO" id="GO:0000716">
    <property type="term" value="P:transcription-coupled nucleotide-excision repair, DNA damage recognition"/>
    <property type="evidence" value="ECO:0007669"/>
    <property type="project" value="UniProtKB-UniRule"/>
</dbReference>
<reference evidence="16" key="2">
    <citation type="journal article" date="2021" name="PeerJ">
        <title>Extensive microbial diversity within the chicken gut microbiome revealed by metagenomics and culture.</title>
        <authorList>
            <person name="Gilroy R."/>
            <person name="Ravi A."/>
            <person name="Getino M."/>
            <person name="Pursley I."/>
            <person name="Horton D.L."/>
            <person name="Alikhan N.F."/>
            <person name="Baker D."/>
            <person name="Gharbi K."/>
            <person name="Hall N."/>
            <person name="Watson M."/>
            <person name="Adriaenssens E.M."/>
            <person name="Foster-Nyarko E."/>
            <person name="Jarju S."/>
            <person name="Secka A."/>
            <person name="Antonio M."/>
            <person name="Oren A."/>
            <person name="Chaudhuri R.R."/>
            <person name="La Ragione R."/>
            <person name="Hildebrand F."/>
            <person name="Pallen M.J."/>
        </authorList>
    </citation>
    <scope>NUCLEOTIDE SEQUENCE</scope>
    <source>
        <strain evidence="16">ChiSjej1B19-3389</strain>
    </source>
</reference>
<dbReference type="InterPro" id="IPR037235">
    <property type="entry name" value="TRCF-like_C_D7"/>
</dbReference>
<gene>
    <name evidence="13 16" type="primary">mfd</name>
    <name evidence="16" type="ORF">IAD32_08050</name>
</gene>
<dbReference type="GO" id="GO:0005524">
    <property type="term" value="F:ATP binding"/>
    <property type="evidence" value="ECO:0007669"/>
    <property type="project" value="UniProtKB-UniRule"/>
</dbReference>
<comment type="similarity">
    <text evidence="10 13">In the N-terminal section; belongs to the UvrB family.</text>
</comment>
<dbReference type="InterPro" id="IPR001650">
    <property type="entry name" value="Helicase_C-like"/>
</dbReference>
<dbReference type="InterPro" id="IPR047112">
    <property type="entry name" value="RecG/Mfd"/>
</dbReference>
<dbReference type="Proteomes" id="UP000886787">
    <property type="component" value="Unassembled WGS sequence"/>
</dbReference>
<organism evidence="16 17">
    <name type="scientific">Candidatus Scatavimonas merdigallinarum</name>
    <dbReference type="NCBI Taxonomy" id="2840914"/>
    <lineage>
        <taxon>Bacteria</taxon>
        <taxon>Bacillati</taxon>
        <taxon>Bacillota</taxon>
        <taxon>Clostridia</taxon>
        <taxon>Eubacteriales</taxon>
        <taxon>Oscillospiraceae</taxon>
        <taxon>Oscillospiraceae incertae sedis</taxon>
        <taxon>Candidatus Scatavimonas</taxon>
    </lineage>
</organism>
<evidence type="ECO:0000256" key="8">
    <source>
        <dbReference type="ARBA" id="ARBA00023125"/>
    </source>
</evidence>
<dbReference type="PROSITE" id="PS51192">
    <property type="entry name" value="HELICASE_ATP_BIND_1"/>
    <property type="match status" value="1"/>
</dbReference>
<dbReference type="NCBIfam" id="TIGR00580">
    <property type="entry name" value="mfd"/>
    <property type="match status" value="1"/>
</dbReference>
<dbReference type="SMART" id="SM00982">
    <property type="entry name" value="TRCF"/>
    <property type="match status" value="1"/>
</dbReference>
<dbReference type="Gene3D" id="3.40.50.300">
    <property type="entry name" value="P-loop containing nucleotide triphosphate hydrolases"/>
    <property type="match status" value="2"/>
</dbReference>
<dbReference type="Pfam" id="PF02559">
    <property type="entry name" value="CarD_TRCF_RID"/>
    <property type="match status" value="1"/>
</dbReference>
<evidence type="ECO:0000256" key="10">
    <source>
        <dbReference type="ARBA" id="ARBA00061104"/>
    </source>
</evidence>
<dbReference type="PANTHER" id="PTHR47964:SF1">
    <property type="entry name" value="ATP-DEPENDENT DNA HELICASE HOMOLOG RECG, CHLOROPLASTIC"/>
    <property type="match status" value="1"/>
</dbReference>
<comment type="similarity">
    <text evidence="11 13">In the C-terminal section; belongs to the helicase family. RecG subfamily.</text>
</comment>
<evidence type="ECO:0000256" key="4">
    <source>
        <dbReference type="ARBA" id="ARBA00022763"/>
    </source>
</evidence>
<evidence type="ECO:0000256" key="12">
    <source>
        <dbReference type="ARBA" id="ARBA00070128"/>
    </source>
</evidence>
<dbReference type="GO" id="GO:0016787">
    <property type="term" value="F:hydrolase activity"/>
    <property type="evidence" value="ECO:0007669"/>
    <property type="project" value="UniProtKB-KW"/>
</dbReference>
<dbReference type="SUPFAM" id="SSF141259">
    <property type="entry name" value="CarD-like"/>
    <property type="match status" value="1"/>
</dbReference>
<dbReference type="GO" id="GO:0006355">
    <property type="term" value="P:regulation of DNA-templated transcription"/>
    <property type="evidence" value="ECO:0007669"/>
    <property type="project" value="UniProtKB-UniRule"/>
</dbReference>
<dbReference type="Gene3D" id="3.30.2060.10">
    <property type="entry name" value="Penicillin-binding protein 1b domain"/>
    <property type="match status" value="1"/>
</dbReference>
<dbReference type="CDD" id="cd17991">
    <property type="entry name" value="DEXHc_TRCF"/>
    <property type="match status" value="1"/>
</dbReference>
<feature type="domain" description="Helicase C-terminal" evidence="15">
    <location>
        <begin position="815"/>
        <end position="965"/>
    </location>
</feature>
<dbReference type="Gene3D" id="3.90.1150.50">
    <property type="entry name" value="Transcription-repair-coupling factor, D7 domain"/>
    <property type="match status" value="1"/>
</dbReference>
<evidence type="ECO:0000256" key="7">
    <source>
        <dbReference type="ARBA" id="ARBA00022840"/>
    </source>
</evidence>
<dbReference type="PANTHER" id="PTHR47964">
    <property type="entry name" value="ATP-DEPENDENT DNA HELICASE HOMOLOG RECG, CHLOROPLASTIC"/>
    <property type="match status" value="1"/>
</dbReference>
<dbReference type="InterPro" id="IPR027417">
    <property type="entry name" value="P-loop_NTPase"/>
</dbReference>
<reference evidence="16" key="1">
    <citation type="submission" date="2020-10" db="EMBL/GenBank/DDBJ databases">
        <authorList>
            <person name="Gilroy R."/>
        </authorList>
    </citation>
    <scope>NUCLEOTIDE SEQUENCE</scope>
    <source>
        <strain evidence="16">ChiSjej1B19-3389</strain>
    </source>
</reference>
<keyword evidence="9 13" id="KW-0234">DNA repair</keyword>
<proteinExistence type="inferred from homology"/>
<dbReference type="PROSITE" id="PS51194">
    <property type="entry name" value="HELICASE_CTER"/>
    <property type="match status" value="1"/>
</dbReference>
<dbReference type="Pfam" id="PF00270">
    <property type="entry name" value="DEAD"/>
    <property type="match status" value="1"/>
</dbReference>
<dbReference type="SMART" id="SM01058">
    <property type="entry name" value="CarD_TRCF"/>
    <property type="match status" value="1"/>
</dbReference>
<evidence type="ECO:0000256" key="6">
    <source>
        <dbReference type="ARBA" id="ARBA00022806"/>
    </source>
</evidence>
<feature type="domain" description="Helicase ATP-binding" evidence="14">
    <location>
        <begin position="629"/>
        <end position="790"/>
    </location>
</feature>
<evidence type="ECO:0000259" key="14">
    <source>
        <dbReference type="PROSITE" id="PS51192"/>
    </source>
</evidence>